<feature type="domain" description="Aminotransferase class I/classII large" evidence="18">
    <location>
        <begin position="1069"/>
        <end position="1353"/>
    </location>
</feature>
<dbReference type="InterPro" id="IPR040457">
    <property type="entry name" value="GCP_C"/>
</dbReference>
<dbReference type="GO" id="GO:0004334">
    <property type="term" value="F:fumarylacetoacetase activity"/>
    <property type="evidence" value="ECO:0007669"/>
    <property type="project" value="InterPro"/>
</dbReference>
<protein>
    <recommendedName>
        <fullName evidence="26">Methylenetetrahydrofolate reductase (NAD(P)H)</fullName>
    </recommendedName>
</protein>
<dbReference type="InterPro" id="IPR041470">
    <property type="entry name" value="GCP_N"/>
</dbReference>
<feature type="domain" description="MTHFR SAM-binding regulatory" evidence="23">
    <location>
        <begin position="1920"/>
        <end position="2143"/>
    </location>
</feature>
<dbReference type="GO" id="GO:0035999">
    <property type="term" value="P:tetrahydrofolate interconversion"/>
    <property type="evidence" value="ECO:0007669"/>
    <property type="project" value="UniProtKB-UniPathway"/>
</dbReference>
<dbReference type="GO" id="GO:0043015">
    <property type="term" value="F:gamma-tubulin binding"/>
    <property type="evidence" value="ECO:0007669"/>
    <property type="project" value="InterPro"/>
</dbReference>
<comment type="pathway">
    <text evidence="3 16">One-carbon metabolism; tetrahydrofolate interconversion.</text>
</comment>
<feature type="binding site" evidence="14">
    <location>
        <position position="2262"/>
    </location>
    <ligand>
        <name>substrate</name>
    </ligand>
</feature>
<dbReference type="Proteomes" id="UP000566819">
    <property type="component" value="Unassembled WGS sequence"/>
</dbReference>
<dbReference type="GO" id="GO:0046872">
    <property type="term" value="F:metal ion binding"/>
    <property type="evidence" value="ECO:0007669"/>
    <property type="project" value="UniProtKB-KW"/>
</dbReference>
<dbReference type="GO" id="GO:0030170">
    <property type="term" value="F:pyridoxal phosphate binding"/>
    <property type="evidence" value="ECO:0007669"/>
    <property type="project" value="InterPro"/>
</dbReference>
<sequence length="2442" mass="273413">MAHAVKLGALTDELVTLLTLISAKNEPSRFSTHKELALRALRYSNYPRTNQFDVANNLDGLEEKFRVYNEDPLADALRERRNKLEELEVKWTPEILHLLLELSDKPLSNSKLEDLDFLKEPEPDTGPPLRWKDLVAEDPLLRDKHVWRNVDFAADSSDEDGFEDSLSEHSEFTASTTQSSVQEEANRRPEDYIVDVPSKERLIQLRDAQFWLKTPSVNGVVLETVKKLLTELQAVREILFMLAGLPTSLFQQSTEDSKVVEPSKGFALKHASPGAFLQVIKDIADTGSALIVLRSWTNIRQPIPLLQIFQGAIQNRLTTFDEFLSMIQERFVQPKENTVVSLLSISAEINCHARPLVKLSTIIQKLVQEPYAHAFRYLEMLFDEACVSQMGGDAELYNFIGTIFFECFQVYLRPIRIWMEEGELIKGDNVFFISETSGAIEPAAIWQSRFKLRQTQDGVLHAPKFLRTAANKIFTTGKSIVVLKQLNQFSSMQKFGSSIEPRLNFDTVCNLATLQLAPFAELFEMGFDSWIQSKHSHASTTLRRILFGSCGLQTSLEALSDIYFMANGAIAAWFTNHLFDKLDTLDPSWCDSFTVTELSKGAFGALSSVNPDRLRTVILPLRSKNKDLNRLRRTVKVLEIVSLKYNLPWPIQIILPATSLASYQRIFTFLFQIRRSIHILSRQRLITDVLNTTASSSERALFYALRTRLIWFLQTIYYYLTSLVLEPGTNKMREALKAAADVDSMIEVHALYIKSAVEKCLLGAKLELIHKTILKILDIAIKLEDTQAANAVASKEAMDRQQEMMDLSMASLGLHTPQKSRSRPRPNFRRSIAAAINDNSSSDEEKEVDIDLSILSSNLDEGEQEELYVDKLRKMKADFDRLVRFVGSGLKGVARAGGGDEARAWDTLGEMIESGFGGSVMGIGGVGRSWQYSCIKRKSYIMTDFDYVSKAEATEVKGPRPPLDFSYHFSRVTKNREESSVKKFYKYFQIPGIANLAGGLPNASYFPYDTLEAQIAQPERFKPTPNEPNDPSELAQRLSGASLNKHNDVTASAHLTVPHASTVTNLMKKIDLTTALQYGTAQGYPPLYSFLRQFTRENLHPNVPYLDGPEIILTNGNTDGLAKAIDALSNIWSEERDWIREREGILCEEFAYMNAIQTARPRGLQVVPVKIDFEGMMPYGPGGLEDVLSNWDERKGKRPHLMYTVTIGQNPTSGTLSIQRRKDLYALCSKYDVMIIEDDPYWYLQFPSATGKEAEARGLQLPPVPAPHTFEKSSGYSFLDSLVPSYLNFDYDGRVIRLDTFSKMVAPGCRLGWITAQPAIVERILRITEASTQQPSGFVQSVIAGLLMGPQPAAVEFSKKSKHEQLTFSGWQTDGWVRWLAGLRGSYEHRMNKMCENLEEGRFQLKQGTPVKSTDSDWAVISKTKIYSFDWPRAGMFVWVHIHYDTHPFPTPEILEEKGWQYTRLCFAAVSEEEVDKSSKRFADGVKAFWLVKNKDELDDGTDTTMSEEHPHLFCSFHTFNMEKITDKIAALPPGSSYFSLEFFPPKTAMGSSNLRARLDRMSRALRPLFVTVTWGAGGSTATKSLELAELCQRELGLTTCLHLTCTNMSKALVDKALEDAKALGIRNILALRGDPPRSEEYRDSDQKGGEAEEEFEWAIDLVRYIRKQYSDYFCIGVAAYPEGHADESDPAGQSLEHDLPYLVEKTKAGADFIMTQLFFDVEAYDGFEKRLREHESGTFKTIPIIPGMMPIQSYQMIKRTTKLSHARLPPDMMSRLDTVKGDDEMVKKVGVDIVSEIVTHIKKQPCPGPRGFHFYTLNLEKAVSFILERTDLIPNSPFDAEVAILDAPLQTLSVNGSYSRLSRRQSSVGSDPHNRVIITAPQTSYPDFEATAAEAGIIAEPVNTRANTLAISEGEGSLGREATWDDFPNGRWGDARSPAYGEIDGYGVSLHMSFNQAIKLWGHPKSIPDITSIFLRHIEGAIPAIPWSEEGLNEETNTIKSQLLSLNQKGWWTVASQPAVNGVRSSDPIFGWGPKNGFCFQKAFVELFVPSSDWKALHEKLLSTEVTPQVSFYASNAKGDFISSDYWNKINGAVSEETNTNAVTWGAFPGKEIITPTIIEEVSFRAWAEEAFGIWVWKDGDLEMEVKLRVAKLNGVLFRGPDNALQPNYKHLPVGYHGRASSIVVSGTPIIRPNGQIILDPTANPKIPTFGPSRRFDIELELGCFLCTSNAMGSPIHIGKEAEEAIFGFVLMNDWSARDIQNWEYVPLGPFNGKNFGTSISPWIVLPSALEPFRAEKIKNETELLPYLKEGREDTVYNISLAVDLTTPEGDTTTISNVSAANLLWSFPQMIAHHSIGGCPMNVGDLLGSGTISGEAGNDLGSLLEMSQAGKKEIMLKGMEVRKFLKDGDTITVRGVCGKEGELVGFGECTGRVESAVNISF</sequence>
<dbReference type="EMBL" id="JAAMPI010000502">
    <property type="protein sequence ID" value="KAF4630863.1"/>
    <property type="molecule type" value="Genomic_DNA"/>
</dbReference>
<dbReference type="InterPro" id="IPR032797">
    <property type="entry name" value="Mod21_N"/>
</dbReference>
<organism evidence="24 25">
    <name type="scientific">Cudoniella acicularis</name>
    <dbReference type="NCBI Taxonomy" id="354080"/>
    <lineage>
        <taxon>Eukaryota</taxon>
        <taxon>Fungi</taxon>
        <taxon>Dikarya</taxon>
        <taxon>Ascomycota</taxon>
        <taxon>Pezizomycotina</taxon>
        <taxon>Leotiomycetes</taxon>
        <taxon>Helotiales</taxon>
        <taxon>Tricladiaceae</taxon>
        <taxon>Cudoniella</taxon>
    </lineage>
</organism>
<comment type="cofactor">
    <cofactor evidence="1">
        <name>FAD</name>
        <dbReference type="ChEBI" id="CHEBI:57692"/>
    </cofactor>
</comment>
<evidence type="ECO:0000256" key="13">
    <source>
        <dbReference type="ARBA" id="ARBA00023212"/>
    </source>
</evidence>
<dbReference type="CDD" id="cd00609">
    <property type="entry name" value="AAT_like"/>
    <property type="match status" value="1"/>
</dbReference>
<evidence type="ECO:0000259" key="21">
    <source>
        <dbReference type="Pfam" id="PF14609"/>
    </source>
</evidence>
<reference evidence="24 25" key="1">
    <citation type="submission" date="2020-03" db="EMBL/GenBank/DDBJ databases">
        <title>Draft Genome Sequence of Cudoniella acicularis.</title>
        <authorList>
            <person name="Buettner E."/>
            <person name="Kellner H."/>
        </authorList>
    </citation>
    <scope>NUCLEOTIDE SEQUENCE [LARGE SCALE GENOMIC DNA]</scope>
    <source>
        <strain evidence="24 25">DSM 108380</strain>
    </source>
</reference>
<evidence type="ECO:0000256" key="8">
    <source>
        <dbReference type="ARBA" id="ARBA00022630"/>
    </source>
</evidence>
<feature type="compositionally biased region" description="Acidic residues" evidence="17">
    <location>
        <begin position="156"/>
        <end position="165"/>
    </location>
</feature>
<dbReference type="Pfam" id="PF17681">
    <property type="entry name" value="GCP_N_terminal"/>
    <property type="match status" value="1"/>
</dbReference>
<evidence type="ECO:0000256" key="10">
    <source>
        <dbReference type="ARBA" id="ARBA00022827"/>
    </source>
</evidence>
<dbReference type="PANTHER" id="PTHR45754">
    <property type="entry name" value="METHYLENETETRAHYDROFOLATE REDUCTASE"/>
    <property type="match status" value="1"/>
</dbReference>
<dbReference type="InterPro" id="IPR015424">
    <property type="entry name" value="PyrdxlP-dep_Trfase"/>
</dbReference>
<dbReference type="InterPro" id="IPR015421">
    <property type="entry name" value="PyrdxlP-dep_Trfase_major"/>
</dbReference>
<feature type="binding site" evidence="14">
    <location>
        <position position="2372"/>
    </location>
    <ligand>
        <name>substrate</name>
    </ligand>
</feature>
<feature type="binding site" evidence="14">
    <location>
        <position position="2266"/>
    </location>
    <ligand>
        <name>substrate</name>
    </ligand>
</feature>
<feature type="domain" description="Gamma-Tubulin ring complex non-core subunit mod21 N-terminal" evidence="21">
    <location>
        <begin position="67"/>
        <end position="158"/>
    </location>
</feature>
<dbReference type="SUPFAM" id="SSF56529">
    <property type="entry name" value="FAH"/>
    <property type="match status" value="1"/>
</dbReference>
<dbReference type="Gene3D" id="3.40.640.10">
    <property type="entry name" value="Type I PLP-dependent aspartate aminotransferase-like (Major domain)"/>
    <property type="match status" value="1"/>
</dbReference>
<dbReference type="InterPro" id="IPR029041">
    <property type="entry name" value="FAD-linked_oxidoreductase-like"/>
</dbReference>
<dbReference type="InterPro" id="IPR004621">
    <property type="entry name" value="Fadh2_euk"/>
</dbReference>
<comment type="caution">
    <text evidence="24">The sequence shown here is derived from an EMBL/GenBank/DDBJ whole genome shotgun (WGS) entry which is preliminary data.</text>
</comment>
<feature type="binding site" evidence="15">
    <location>
        <position position="2222"/>
    </location>
    <ligand>
        <name>Ca(2+)</name>
        <dbReference type="ChEBI" id="CHEBI:29108"/>
    </ligand>
</feature>
<dbReference type="InterPro" id="IPR011234">
    <property type="entry name" value="Fumarylacetoacetase-like_C"/>
</dbReference>
<dbReference type="Pfam" id="PF01557">
    <property type="entry name" value="FAA_hydrolase"/>
    <property type="match status" value="1"/>
</dbReference>
<dbReference type="GO" id="GO:0009072">
    <property type="term" value="P:aromatic amino acid metabolic process"/>
    <property type="evidence" value="ECO:0007669"/>
    <property type="project" value="InterPro"/>
</dbReference>
<dbReference type="GO" id="GO:0005829">
    <property type="term" value="C:cytosol"/>
    <property type="evidence" value="ECO:0007669"/>
    <property type="project" value="TreeGrafter"/>
</dbReference>
<keyword evidence="10" id="KW-0274">FAD</keyword>
<evidence type="ECO:0000259" key="23">
    <source>
        <dbReference type="Pfam" id="PF21895"/>
    </source>
</evidence>
<evidence type="ECO:0000259" key="22">
    <source>
        <dbReference type="Pfam" id="PF17681"/>
    </source>
</evidence>
<feature type="binding site" evidence="15">
    <location>
        <position position="2255"/>
    </location>
    <ligand>
        <name>Ca(2+)</name>
        <dbReference type="ChEBI" id="CHEBI:29108"/>
    </ligand>
</feature>
<evidence type="ECO:0000256" key="17">
    <source>
        <dbReference type="SAM" id="MobiDB-lite"/>
    </source>
</evidence>
<evidence type="ECO:0000256" key="2">
    <source>
        <dbReference type="ARBA" id="ARBA00004245"/>
    </source>
</evidence>
<feature type="region of interest" description="Disordered" evidence="17">
    <location>
        <begin position="156"/>
        <end position="188"/>
    </location>
</feature>
<comment type="cofactor">
    <cofactor evidence="15">
        <name>Mg(2+)</name>
        <dbReference type="ChEBI" id="CHEBI:18420"/>
    </cofactor>
</comment>
<evidence type="ECO:0000313" key="25">
    <source>
        <dbReference type="Proteomes" id="UP000566819"/>
    </source>
</evidence>
<dbReference type="InterPro" id="IPR059169">
    <property type="entry name" value="GCP5_N_ext"/>
</dbReference>
<dbReference type="Gene3D" id="3.90.850.10">
    <property type="entry name" value="Fumarylacetoacetase-like, C-terminal domain"/>
    <property type="match status" value="1"/>
</dbReference>
<evidence type="ECO:0000259" key="20">
    <source>
        <dbReference type="Pfam" id="PF04130"/>
    </source>
</evidence>
<keyword evidence="15" id="KW-0460">Magnesium</keyword>
<evidence type="ECO:0000256" key="7">
    <source>
        <dbReference type="ARBA" id="ARBA00022490"/>
    </source>
</evidence>
<dbReference type="GO" id="GO:0071949">
    <property type="term" value="F:FAD binding"/>
    <property type="evidence" value="ECO:0007669"/>
    <property type="project" value="TreeGrafter"/>
</dbReference>
<evidence type="ECO:0000256" key="12">
    <source>
        <dbReference type="ARBA" id="ARBA00023002"/>
    </source>
</evidence>
<dbReference type="CDD" id="cd00537">
    <property type="entry name" value="MTHFR"/>
    <property type="match status" value="1"/>
</dbReference>
<feature type="binding site" evidence="15">
    <location>
        <position position="2220"/>
    </location>
    <ligand>
        <name>Ca(2+)</name>
        <dbReference type="ChEBI" id="CHEBI:29108"/>
    </ligand>
</feature>
<dbReference type="Pfam" id="PF00155">
    <property type="entry name" value="Aminotran_1_2"/>
    <property type="match status" value="1"/>
</dbReference>
<evidence type="ECO:0000256" key="16">
    <source>
        <dbReference type="RuleBase" id="RU004254"/>
    </source>
</evidence>
<keyword evidence="25" id="KW-1185">Reference proteome</keyword>
<evidence type="ECO:0000256" key="9">
    <source>
        <dbReference type="ARBA" id="ARBA00022701"/>
    </source>
</evidence>
<keyword evidence="11" id="KW-0521">NADP</keyword>
<gene>
    <name evidence="24" type="ORF">G7Y89_g7270</name>
</gene>
<dbReference type="GO" id="GO:0004489">
    <property type="term" value="F:methylenetetrahydrofolate reductase [NAD(P)H] activity"/>
    <property type="evidence" value="ECO:0007669"/>
    <property type="project" value="InterPro"/>
</dbReference>
<dbReference type="UniPathway" id="UPA00193"/>
<evidence type="ECO:0000259" key="19">
    <source>
        <dbReference type="Pfam" id="PF01557"/>
    </source>
</evidence>
<evidence type="ECO:0000256" key="3">
    <source>
        <dbReference type="ARBA" id="ARBA00004777"/>
    </source>
</evidence>
<dbReference type="GO" id="GO:0009086">
    <property type="term" value="P:methionine biosynthetic process"/>
    <property type="evidence" value="ECO:0007669"/>
    <property type="project" value="TreeGrafter"/>
</dbReference>
<dbReference type="FunFam" id="3.20.20.220:FF:000002">
    <property type="entry name" value="Methylenetetrahydrofolate reductase"/>
    <property type="match status" value="1"/>
</dbReference>
<keyword evidence="9" id="KW-0493">Microtubule</keyword>
<dbReference type="CDD" id="cd22572">
    <property type="entry name" value="GCP5_NTD"/>
    <property type="match status" value="1"/>
</dbReference>
<comment type="similarity">
    <text evidence="4">Belongs to the methylenetetrahydrofolate reductase family.</text>
</comment>
<comment type="cofactor">
    <cofactor evidence="15">
        <name>Ca(2+)</name>
        <dbReference type="ChEBI" id="CHEBI:29108"/>
    </cofactor>
</comment>
<keyword evidence="13" id="KW-0206">Cytoskeleton</keyword>
<feature type="domain" description="Gamma tubulin complex component protein N-terminal" evidence="22">
    <location>
        <begin position="235"/>
        <end position="547"/>
    </location>
</feature>
<evidence type="ECO:0000313" key="24">
    <source>
        <dbReference type="EMBL" id="KAF4630863.1"/>
    </source>
</evidence>
<dbReference type="GO" id="GO:0007020">
    <property type="term" value="P:microtubule nucleation"/>
    <property type="evidence" value="ECO:0007669"/>
    <property type="project" value="UniProtKB-ARBA"/>
</dbReference>
<proteinExistence type="inferred from homology"/>
<dbReference type="InterPro" id="IPR003171">
    <property type="entry name" value="Mehydrof_redctse-like"/>
</dbReference>
<dbReference type="GO" id="GO:0005874">
    <property type="term" value="C:microtubule"/>
    <property type="evidence" value="ECO:0007669"/>
    <property type="project" value="UniProtKB-KW"/>
</dbReference>
<dbReference type="Gene3D" id="1.20.120.1900">
    <property type="entry name" value="Gamma-tubulin complex, C-terminal domain"/>
    <property type="match status" value="1"/>
</dbReference>
<comment type="similarity">
    <text evidence="5">Belongs to the FAH family.</text>
</comment>
<evidence type="ECO:0000256" key="14">
    <source>
        <dbReference type="PIRSR" id="PIRSR605959-2"/>
    </source>
</evidence>
<dbReference type="InterPro" id="IPR042241">
    <property type="entry name" value="GCP_C_sf"/>
</dbReference>
<evidence type="ECO:0000256" key="6">
    <source>
        <dbReference type="ARBA" id="ARBA00010337"/>
    </source>
</evidence>
<dbReference type="OrthoDB" id="66546at2759"/>
<dbReference type="Pfam" id="PF14609">
    <property type="entry name" value="GCP5-Mod21_N"/>
    <property type="match status" value="1"/>
</dbReference>
<feature type="binding site" evidence="15">
    <location>
        <position position="2255"/>
    </location>
    <ligand>
        <name>Mg(2+)</name>
        <dbReference type="ChEBI" id="CHEBI:18420"/>
    </ligand>
</feature>
<name>A0A8H4RJN5_9HELO</name>
<feature type="domain" description="Fumarylacetoacetase-like C-terminal" evidence="19">
    <location>
        <begin position="2172"/>
        <end position="2434"/>
    </location>
</feature>
<dbReference type="Pfam" id="PF21895">
    <property type="entry name" value="MTHFR_C"/>
    <property type="match status" value="1"/>
</dbReference>
<keyword evidence="7" id="KW-0963">Cytoplasm</keyword>
<dbReference type="InterPro" id="IPR004839">
    <property type="entry name" value="Aminotransferase_I/II_large"/>
</dbReference>
<feature type="domain" description="Gamma tubulin complex component C-terminal" evidence="20">
    <location>
        <begin position="552"/>
        <end position="893"/>
    </location>
</feature>
<feature type="binding site" evidence="15">
    <location>
        <position position="2279"/>
    </location>
    <ligand>
        <name>Mg(2+)</name>
        <dbReference type="ChEBI" id="CHEBI:18420"/>
    </ligand>
</feature>
<dbReference type="NCBIfam" id="TIGR00677">
    <property type="entry name" value="fadh2_euk"/>
    <property type="match status" value="1"/>
</dbReference>
<keyword evidence="15" id="KW-0479">Metal-binding</keyword>
<dbReference type="SUPFAM" id="SSF53383">
    <property type="entry name" value="PLP-dependent transferases"/>
    <property type="match status" value="1"/>
</dbReference>
<feature type="binding site" evidence="15">
    <location>
        <position position="2275"/>
    </location>
    <ligand>
        <name>Mg(2+)</name>
        <dbReference type="ChEBI" id="CHEBI:18420"/>
    </ligand>
</feature>
<keyword evidence="12" id="KW-0560">Oxidoreductase</keyword>
<dbReference type="GO" id="GO:0000930">
    <property type="term" value="C:gamma-tubulin complex"/>
    <property type="evidence" value="ECO:0007669"/>
    <property type="project" value="UniProtKB-ARBA"/>
</dbReference>
<dbReference type="Gene3D" id="3.20.20.220">
    <property type="match status" value="1"/>
</dbReference>
<evidence type="ECO:0000256" key="1">
    <source>
        <dbReference type="ARBA" id="ARBA00001974"/>
    </source>
</evidence>
<dbReference type="PANTHER" id="PTHR45754:SF1">
    <property type="entry name" value="METHYLENETETRAHYDROFOLATE REDUCTASE 1"/>
    <property type="match status" value="1"/>
</dbReference>
<evidence type="ECO:0000259" key="18">
    <source>
        <dbReference type="Pfam" id="PF00155"/>
    </source>
</evidence>
<dbReference type="InterPro" id="IPR036663">
    <property type="entry name" value="Fumarylacetoacetase_C_sf"/>
</dbReference>
<evidence type="ECO:0008006" key="26">
    <source>
        <dbReference type="Google" id="ProtNLM"/>
    </source>
</evidence>
<evidence type="ECO:0000256" key="15">
    <source>
        <dbReference type="PIRSR" id="PIRSR605959-3"/>
    </source>
</evidence>
<feature type="binding site" evidence="14">
    <location>
        <position position="2160"/>
    </location>
    <ligand>
        <name>substrate</name>
    </ligand>
</feature>
<evidence type="ECO:0000256" key="11">
    <source>
        <dbReference type="ARBA" id="ARBA00022857"/>
    </source>
</evidence>
<accession>A0A8H4RJN5</accession>
<dbReference type="SUPFAM" id="SSF51730">
    <property type="entry name" value="FAD-linked oxidoreductase"/>
    <property type="match status" value="1"/>
</dbReference>
<dbReference type="InterPro" id="IPR053806">
    <property type="entry name" value="MTHFR_C"/>
</dbReference>
<dbReference type="InterPro" id="IPR005959">
    <property type="entry name" value="Fumarylacetoacetase"/>
</dbReference>
<dbReference type="Pfam" id="PF04130">
    <property type="entry name" value="GCP_C_terminal"/>
    <property type="match status" value="1"/>
</dbReference>
<dbReference type="NCBIfam" id="TIGR01266">
    <property type="entry name" value="fum_ac_acetase"/>
    <property type="match status" value="1"/>
</dbReference>
<feature type="compositionally biased region" description="Polar residues" evidence="17">
    <location>
        <begin position="172"/>
        <end position="183"/>
    </location>
</feature>
<keyword evidence="8" id="KW-0285">Flavoprotein</keyword>
<keyword evidence="15" id="KW-0106">Calcium</keyword>
<evidence type="ECO:0000256" key="5">
    <source>
        <dbReference type="ARBA" id="ARBA00010211"/>
    </source>
</evidence>
<dbReference type="GO" id="GO:0005816">
    <property type="term" value="C:spindle pole body"/>
    <property type="evidence" value="ECO:0007669"/>
    <property type="project" value="UniProtKB-ARBA"/>
</dbReference>
<dbReference type="Pfam" id="PF02219">
    <property type="entry name" value="MTHFR"/>
    <property type="match status" value="1"/>
</dbReference>
<evidence type="ECO:0000256" key="4">
    <source>
        <dbReference type="ARBA" id="ARBA00006743"/>
    </source>
</evidence>
<comment type="similarity">
    <text evidence="6">Belongs to the TUBGCP family.</text>
</comment>
<comment type="subcellular location">
    <subcellularLocation>
        <location evidence="2">Cytoplasm</location>
        <location evidence="2">Cytoskeleton</location>
    </subcellularLocation>
</comment>